<sequence length="146" mass="16256">MRCGLLIARRVIHTNEARLTTIEQDGVKGIYHLTCVDAVSQWQVEACVPGISEAFLLPVLALIIDQFPFVIVGFHSDHGSEYLNHHVAELLEKLRIEQTKPQLPRARPQWPDAEGARRPRALEALRGDPGCNSGGQACARRQGEAW</sequence>
<evidence type="ECO:0000313" key="2">
    <source>
        <dbReference type="Proteomes" id="UP000019812"/>
    </source>
</evidence>
<evidence type="ECO:0008006" key="3">
    <source>
        <dbReference type="Google" id="ProtNLM"/>
    </source>
</evidence>
<gene>
    <name evidence="1" type="ORF">CAPSK01_004748</name>
</gene>
<dbReference type="AlphaFoldDB" id="A0A084XTW5"/>
<organism evidence="1 2">
    <name type="scientific">Candidatus Accumulibacter vicinus</name>
    <dbReference type="NCBI Taxonomy" id="2954382"/>
    <lineage>
        <taxon>Bacteria</taxon>
        <taxon>Pseudomonadati</taxon>
        <taxon>Pseudomonadota</taxon>
        <taxon>Betaproteobacteria</taxon>
        <taxon>Candidatus Accumulibacter</taxon>
    </lineage>
</organism>
<comment type="caution">
    <text evidence="1">The sequence shown here is derived from an EMBL/GenBank/DDBJ whole genome shotgun (WGS) entry which is preliminary data.</text>
</comment>
<dbReference type="EMBL" id="JDSS02000053">
    <property type="protein sequence ID" value="KFB65909.1"/>
    <property type="molecule type" value="Genomic_DNA"/>
</dbReference>
<evidence type="ECO:0000313" key="1">
    <source>
        <dbReference type="EMBL" id="KFB65909.1"/>
    </source>
</evidence>
<dbReference type="InterPro" id="IPR012337">
    <property type="entry name" value="RNaseH-like_sf"/>
</dbReference>
<dbReference type="SUPFAM" id="SSF53098">
    <property type="entry name" value="Ribonuclease H-like"/>
    <property type="match status" value="1"/>
</dbReference>
<name>A0A084XTW5_9PROT</name>
<dbReference type="Proteomes" id="UP000019812">
    <property type="component" value="Unassembled WGS sequence"/>
</dbReference>
<dbReference type="Gene3D" id="3.30.420.10">
    <property type="entry name" value="Ribonuclease H-like superfamily/Ribonuclease H"/>
    <property type="match status" value="1"/>
</dbReference>
<dbReference type="GO" id="GO:0003676">
    <property type="term" value="F:nucleic acid binding"/>
    <property type="evidence" value="ECO:0007669"/>
    <property type="project" value="InterPro"/>
</dbReference>
<dbReference type="InterPro" id="IPR036397">
    <property type="entry name" value="RNaseH_sf"/>
</dbReference>
<reference evidence="1 2" key="1">
    <citation type="submission" date="2014-07" db="EMBL/GenBank/DDBJ databases">
        <title>Expanding our view of genomic diversity in Candidatus Accumulibacter clades.</title>
        <authorList>
            <person name="Skennerton C.T."/>
            <person name="Barr J.J."/>
            <person name="Slater F.R."/>
            <person name="Bond P.L."/>
            <person name="Tyson G.W."/>
        </authorList>
    </citation>
    <scope>NUCLEOTIDE SEQUENCE [LARGE SCALE GENOMIC DNA]</scope>
    <source>
        <strain evidence="2">SK-01</strain>
    </source>
</reference>
<protein>
    <recommendedName>
        <fullName evidence="3">Integrase catalytic domain-containing protein</fullName>
    </recommendedName>
</protein>
<proteinExistence type="predicted"/>
<accession>A0A084XTW5</accession>